<dbReference type="PANTHER" id="PTHR22946">
    <property type="entry name" value="DIENELACTONE HYDROLASE DOMAIN-CONTAINING PROTEIN-RELATED"/>
    <property type="match status" value="1"/>
</dbReference>
<gene>
    <name evidence="3" type="ORF">BT96DRAFT_920682</name>
</gene>
<evidence type="ECO:0000313" key="4">
    <source>
        <dbReference type="Proteomes" id="UP000799118"/>
    </source>
</evidence>
<evidence type="ECO:0000313" key="3">
    <source>
        <dbReference type="EMBL" id="KAE9398705.1"/>
    </source>
</evidence>
<dbReference type="InterPro" id="IPR050261">
    <property type="entry name" value="FrsA_esterase"/>
</dbReference>
<organism evidence="3 4">
    <name type="scientific">Gymnopus androsaceus JB14</name>
    <dbReference type="NCBI Taxonomy" id="1447944"/>
    <lineage>
        <taxon>Eukaryota</taxon>
        <taxon>Fungi</taxon>
        <taxon>Dikarya</taxon>
        <taxon>Basidiomycota</taxon>
        <taxon>Agaricomycotina</taxon>
        <taxon>Agaricomycetes</taxon>
        <taxon>Agaricomycetidae</taxon>
        <taxon>Agaricales</taxon>
        <taxon>Marasmiineae</taxon>
        <taxon>Omphalotaceae</taxon>
        <taxon>Gymnopus</taxon>
    </lineage>
</organism>
<proteinExistence type="predicted"/>
<dbReference type="AlphaFoldDB" id="A0A6A4HPI9"/>
<dbReference type="Pfam" id="PF02129">
    <property type="entry name" value="Peptidase_S15"/>
    <property type="match status" value="1"/>
</dbReference>
<dbReference type="InterPro" id="IPR000383">
    <property type="entry name" value="Xaa-Pro-like_dom"/>
</dbReference>
<dbReference type="PANTHER" id="PTHR22946:SF9">
    <property type="entry name" value="POLYKETIDE TRANSFERASE AF380"/>
    <property type="match status" value="1"/>
</dbReference>
<dbReference type="InterPro" id="IPR029058">
    <property type="entry name" value="AB_hydrolase_fold"/>
</dbReference>
<dbReference type="EMBL" id="ML769479">
    <property type="protein sequence ID" value="KAE9398705.1"/>
    <property type="molecule type" value="Genomic_DNA"/>
</dbReference>
<keyword evidence="1" id="KW-0378">Hydrolase</keyword>
<dbReference type="Gene3D" id="3.40.50.1820">
    <property type="entry name" value="alpha/beta hydrolase"/>
    <property type="match status" value="1"/>
</dbReference>
<dbReference type="SUPFAM" id="SSF53474">
    <property type="entry name" value="alpha/beta-Hydrolases"/>
    <property type="match status" value="1"/>
</dbReference>
<dbReference type="OrthoDB" id="2498029at2759"/>
<sequence>MANGFGLIKAAGLPSYGEAFSSAGYACILFDYRRWGLSDGNPRNALFMSEQLEDYRTVFNWARMNPAFDSDKIVLWGFSLSGGHVLALSAELGTQVRATISQSPHLGRSLPFYFQVNYFKLWFYGLLDLLKQAIGLSPSYIPIAARPGVLGAVTRPQALELYLSFAEGFGFDNRVSASAFFRVPAYKPIRTAHLIKCPVLLVAPKNDTSRPAVATIGAGAVIPKSTILHLTGGHFDMFRGGVDYELSTTSQIEFLRKHVPL</sequence>
<name>A0A6A4HPI9_9AGAR</name>
<accession>A0A6A4HPI9</accession>
<evidence type="ECO:0000259" key="2">
    <source>
        <dbReference type="Pfam" id="PF02129"/>
    </source>
</evidence>
<evidence type="ECO:0000256" key="1">
    <source>
        <dbReference type="ARBA" id="ARBA00022801"/>
    </source>
</evidence>
<dbReference type="GO" id="GO:0016788">
    <property type="term" value="F:hydrolase activity, acting on ester bonds"/>
    <property type="evidence" value="ECO:0007669"/>
    <property type="project" value="UniProtKB-ARBA"/>
</dbReference>
<dbReference type="Proteomes" id="UP000799118">
    <property type="component" value="Unassembled WGS sequence"/>
</dbReference>
<keyword evidence="4" id="KW-1185">Reference proteome</keyword>
<feature type="domain" description="Xaa-Pro dipeptidyl-peptidase-like" evidence="2">
    <location>
        <begin position="20"/>
        <end position="104"/>
    </location>
</feature>
<reference evidence="3" key="1">
    <citation type="journal article" date="2019" name="Environ. Microbiol.">
        <title>Fungal ecological strategies reflected in gene transcription - a case study of two litter decomposers.</title>
        <authorList>
            <person name="Barbi F."/>
            <person name="Kohler A."/>
            <person name="Barry K."/>
            <person name="Baskaran P."/>
            <person name="Daum C."/>
            <person name="Fauchery L."/>
            <person name="Ihrmark K."/>
            <person name="Kuo A."/>
            <person name="LaButti K."/>
            <person name="Lipzen A."/>
            <person name="Morin E."/>
            <person name="Grigoriev I.V."/>
            <person name="Henrissat B."/>
            <person name="Lindahl B."/>
            <person name="Martin F."/>
        </authorList>
    </citation>
    <scope>NUCLEOTIDE SEQUENCE</scope>
    <source>
        <strain evidence="3">JB14</strain>
    </source>
</reference>
<protein>
    <submittedName>
        <fullName evidence="3">Alpha/beta-hydrolase</fullName>
    </submittedName>
</protein>